<keyword evidence="2" id="KW-0949">S-adenosyl-L-methionine</keyword>
<evidence type="ECO:0000256" key="4">
    <source>
        <dbReference type="ARBA" id="ARBA00023004"/>
    </source>
</evidence>
<name>A0A382VNB0_9ZZZZ</name>
<keyword evidence="5" id="KW-0411">Iron-sulfur</keyword>
<dbReference type="PROSITE" id="PS51332">
    <property type="entry name" value="B12_BINDING"/>
    <property type="match status" value="1"/>
</dbReference>
<dbReference type="EMBL" id="UINC01153356">
    <property type="protein sequence ID" value="SVD48037.1"/>
    <property type="molecule type" value="Genomic_DNA"/>
</dbReference>
<organism evidence="7">
    <name type="scientific">marine metagenome</name>
    <dbReference type="NCBI Taxonomy" id="408172"/>
    <lineage>
        <taxon>unclassified sequences</taxon>
        <taxon>metagenomes</taxon>
        <taxon>ecological metagenomes</taxon>
    </lineage>
</organism>
<evidence type="ECO:0000256" key="5">
    <source>
        <dbReference type="ARBA" id="ARBA00023014"/>
    </source>
</evidence>
<evidence type="ECO:0000256" key="3">
    <source>
        <dbReference type="ARBA" id="ARBA00022723"/>
    </source>
</evidence>
<dbReference type="InterPro" id="IPR006158">
    <property type="entry name" value="Cobalamin-bd"/>
</dbReference>
<keyword evidence="4" id="KW-0408">Iron</keyword>
<dbReference type="AlphaFoldDB" id="A0A382VNB0"/>
<dbReference type="GO" id="GO:0051536">
    <property type="term" value="F:iron-sulfur cluster binding"/>
    <property type="evidence" value="ECO:0007669"/>
    <property type="project" value="UniProtKB-KW"/>
</dbReference>
<sequence length="220" mass="24525">MKINFVCVEDALIAIGFRKMAAVMKSINSDTNIFYVPLSRRTSFRNRVLGIQQDTSSSKWAIEIATAISDADIVAFSSMSDYADLVKIILKEVKALNPNAFTVWGGAHPIIAPEQAIEADVDAICTGEGEHAFPELVERLKQGNPYMDVRNFWFKTNTSEIVKTRFRPLSSNTELAELPLLDYASDREHIYEAGKGFTKLTKSHYLLFSGLGYNTVFSIG</sequence>
<dbReference type="GO" id="GO:0031419">
    <property type="term" value="F:cobalamin binding"/>
    <property type="evidence" value="ECO:0007669"/>
    <property type="project" value="InterPro"/>
</dbReference>
<evidence type="ECO:0000259" key="6">
    <source>
        <dbReference type="PROSITE" id="PS51332"/>
    </source>
</evidence>
<feature type="domain" description="B12-binding" evidence="6">
    <location>
        <begin position="1"/>
        <end position="147"/>
    </location>
</feature>
<gene>
    <name evidence="7" type="ORF">METZ01_LOCUS400891</name>
</gene>
<feature type="non-terminal residue" evidence="7">
    <location>
        <position position="220"/>
    </location>
</feature>
<dbReference type="CDD" id="cd02068">
    <property type="entry name" value="radical_SAM_B12_BD"/>
    <property type="match status" value="1"/>
</dbReference>
<comment type="cofactor">
    <cofactor evidence="1">
        <name>[4Fe-4S] cluster</name>
        <dbReference type="ChEBI" id="CHEBI:49883"/>
    </cofactor>
</comment>
<dbReference type="Gene3D" id="3.40.50.280">
    <property type="entry name" value="Cobalamin-binding domain"/>
    <property type="match status" value="1"/>
</dbReference>
<keyword evidence="3" id="KW-0479">Metal-binding</keyword>
<protein>
    <recommendedName>
        <fullName evidence="6">B12-binding domain-containing protein</fullName>
    </recommendedName>
</protein>
<proteinExistence type="predicted"/>
<reference evidence="7" key="1">
    <citation type="submission" date="2018-05" db="EMBL/GenBank/DDBJ databases">
        <authorList>
            <person name="Lanie J.A."/>
            <person name="Ng W.-L."/>
            <person name="Kazmierczak K.M."/>
            <person name="Andrzejewski T.M."/>
            <person name="Davidsen T.M."/>
            <person name="Wayne K.J."/>
            <person name="Tettelin H."/>
            <person name="Glass J.I."/>
            <person name="Rusch D."/>
            <person name="Podicherti R."/>
            <person name="Tsui H.-C.T."/>
            <person name="Winkler M.E."/>
        </authorList>
    </citation>
    <scope>NUCLEOTIDE SEQUENCE</scope>
</reference>
<dbReference type="InterPro" id="IPR051198">
    <property type="entry name" value="BchE-like"/>
</dbReference>
<accession>A0A382VNB0</accession>
<dbReference type="PANTHER" id="PTHR43409">
    <property type="entry name" value="ANAEROBIC MAGNESIUM-PROTOPORPHYRIN IX MONOMETHYL ESTER CYCLASE-RELATED"/>
    <property type="match status" value="1"/>
</dbReference>
<evidence type="ECO:0000313" key="7">
    <source>
        <dbReference type="EMBL" id="SVD48037.1"/>
    </source>
</evidence>
<evidence type="ECO:0000256" key="2">
    <source>
        <dbReference type="ARBA" id="ARBA00022691"/>
    </source>
</evidence>
<dbReference type="GO" id="GO:0046872">
    <property type="term" value="F:metal ion binding"/>
    <property type="evidence" value="ECO:0007669"/>
    <property type="project" value="UniProtKB-KW"/>
</dbReference>
<evidence type="ECO:0000256" key="1">
    <source>
        <dbReference type="ARBA" id="ARBA00001966"/>
    </source>
</evidence>
<dbReference type="Pfam" id="PF02310">
    <property type="entry name" value="B12-binding"/>
    <property type="match status" value="1"/>
</dbReference>